<dbReference type="EMBL" id="AUPC02000304">
    <property type="protein sequence ID" value="POG62350.1"/>
    <property type="molecule type" value="Genomic_DNA"/>
</dbReference>
<dbReference type="Proteomes" id="UP000018888">
    <property type="component" value="Unassembled WGS sequence"/>
</dbReference>
<sequence length="113" mass="12944">MRKEDNTTMNLKMISFFPKNPSVPKWIPDFTSGDVVRFTGKFPHNGEPPHDDILEIFNGKYLDKDGSLTSLRAEPLQKENYYTHYAYENPTTSEEAIALPVIVNNQAWPAMSH</sequence>
<reference evidence="1 2" key="2">
    <citation type="journal article" date="2018" name="New Phytol.">
        <title>High intraspecific genome diversity in the model arbuscular mycorrhizal symbiont Rhizophagus irregularis.</title>
        <authorList>
            <person name="Chen E.C.H."/>
            <person name="Morin E."/>
            <person name="Beaudet D."/>
            <person name="Noel J."/>
            <person name="Yildirir G."/>
            <person name="Ndikumana S."/>
            <person name="Charron P."/>
            <person name="St-Onge C."/>
            <person name="Giorgi J."/>
            <person name="Kruger M."/>
            <person name="Marton T."/>
            <person name="Ropars J."/>
            <person name="Grigoriev I.V."/>
            <person name="Hainaut M."/>
            <person name="Henrissat B."/>
            <person name="Roux C."/>
            <person name="Martin F."/>
            <person name="Corradi N."/>
        </authorList>
    </citation>
    <scope>NUCLEOTIDE SEQUENCE [LARGE SCALE GENOMIC DNA]</scope>
    <source>
        <strain evidence="1 2">DAOM 197198</strain>
    </source>
</reference>
<protein>
    <submittedName>
        <fullName evidence="1">Uncharacterized protein</fullName>
    </submittedName>
</protein>
<evidence type="ECO:0000313" key="2">
    <source>
        <dbReference type="Proteomes" id="UP000018888"/>
    </source>
</evidence>
<accession>A0A2P4PAD8</accession>
<gene>
    <name evidence="1" type="ORF">GLOIN_2v1846540</name>
</gene>
<comment type="caution">
    <text evidence="1">The sequence shown here is derived from an EMBL/GenBank/DDBJ whole genome shotgun (WGS) entry which is preliminary data.</text>
</comment>
<evidence type="ECO:0000313" key="1">
    <source>
        <dbReference type="EMBL" id="POG62350.1"/>
    </source>
</evidence>
<proteinExistence type="predicted"/>
<reference evidence="1 2" key="1">
    <citation type="journal article" date="2013" name="Proc. Natl. Acad. Sci. U.S.A.">
        <title>Genome of an arbuscular mycorrhizal fungus provides insight into the oldest plant symbiosis.</title>
        <authorList>
            <person name="Tisserant E."/>
            <person name="Malbreil M."/>
            <person name="Kuo A."/>
            <person name="Kohler A."/>
            <person name="Symeonidi A."/>
            <person name="Balestrini R."/>
            <person name="Charron P."/>
            <person name="Duensing N."/>
            <person name="Frei Dit Frey N."/>
            <person name="Gianinazzi-Pearson V."/>
            <person name="Gilbert L.B."/>
            <person name="Handa Y."/>
            <person name="Herr J.R."/>
            <person name="Hijri M."/>
            <person name="Koul R."/>
            <person name="Kawaguchi M."/>
            <person name="Krajinski F."/>
            <person name="Lammers P.J."/>
            <person name="Masclaux F.G."/>
            <person name="Murat C."/>
            <person name="Morin E."/>
            <person name="Ndikumana S."/>
            <person name="Pagni M."/>
            <person name="Petitpierre D."/>
            <person name="Requena N."/>
            <person name="Rosikiewicz P."/>
            <person name="Riley R."/>
            <person name="Saito K."/>
            <person name="San Clemente H."/>
            <person name="Shapiro H."/>
            <person name="van Tuinen D."/>
            <person name="Becard G."/>
            <person name="Bonfante P."/>
            <person name="Paszkowski U."/>
            <person name="Shachar-Hill Y.Y."/>
            <person name="Tuskan G.A."/>
            <person name="Young P.W."/>
            <person name="Sanders I.R."/>
            <person name="Henrissat B."/>
            <person name="Rensing S.A."/>
            <person name="Grigoriev I.V."/>
            <person name="Corradi N."/>
            <person name="Roux C."/>
            <person name="Martin F."/>
        </authorList>
    </citation>
    <scope>NUCLEOTIDE SEQUENCE [LARGE SCALE GENOMIC DNA]</scope>
    <source>
        <strain evidence="1 2">DAOM 197198</strain>
    </source>
</reference>
<name>A0A2P4PAD8_RHIID</name>
<organism evidence="1 2">
    <name type="scientific">Rhizophagus irregularis (strain DAOM 181602 / DAOM 197198 / MUCL 43194)</name>
    <name type="common">Arbuscular mycorrhizal fungus</name>
    <name type="synonym">Glomus intraradices</name>
    <dbReference type="NCBI Taxonomy" id="747089"/>
    <lineage>
        <taxon>Eukaryota</taxon>
        <taxon>Fungi</taxon>
        <taxon>Fungi incertae sedis</taxon>
        <taxon>Mucoromycota</taxon>
        <taxon>Glomeromycotina</taxon>
        <taxon>Glomeromycetes</taxon>
        <taxon>Glomerales</taxon>
        <taxon>Glomeraceae</taxon>
        <taxon>Rhizophagus</taxon>
    </lineage>
</organism>
<dbReference type="VEuPathDB" id="FungiDB:RhiirFUN_013772"/>
<keyword evidence="2" id="KW-1185">Reference proteome</keyword>
<dbReference type="AlphaFoldDB" id="A0A2P4PAD8"/>